<feature type="region of interest" description="Disordered" evidence="1">
    <location>
        <begin position="1"/>
        <end position="86"/>
    </location>
</feature>
<evidence type="ECO:0000313" key="3">
    <source>
        <dbReference type="Proteomes" id="UP001528912"/>
    </source>
</evidence>
<keyword evidence="3" id="KW-1185">Reference proteome</keyword>
<comment type="caution">
    <text evidence="2">The sequence shown here is derived from an EMBL/GenBank/DDBJ whole genome shotgun (WGS) entry which is preliminary data.</text>
</comment>
<proteinExistence type="predicted"/>
<dbReference type="EMBL" id="JAROAV010000006">
    <property type="protein sequence ID" value="MDF8262911.1"/>
    <property type="molecule type" value="Genomic_DNA"/>
</dbReference>
<sequence>MSEQQGRPQDGDEISDELKIDVDQEKLHEWDKIRDDYSTDAEQPARRPAFTDSDERAAKDLDAQDSPEDEDLSEEKRFDEPESAGG</sequence>
<feature type="compositionally biased region" description="Basic and acidic residues" evidence="1">
    <location>
        <begin position="16"/>
        <end position="37"/>
    </location>
</feature>
<dbReference type="RefSeq" id="WP_277190710.1">
    <property type="nucleotide sequence ID" value="NZ_JAROAV010000006.1"/>
</dbReference>
<feature type="compositionally biased region" description="Acidic residues" evidence="1">
    <location>
        <begin position="63"/>
        <end position="73"/>
    </location>
</feature>
<dbReference type="Proteomes" id="UP001528912">
    <property type="component" value="Unassembled WGS sequence"/>
</dbReference>
<organism evidence="2 3">
    <name type="scientific">Luteipulveratus flavus</name>
    <dbReference type="NCBI Taxonomy" id="3031728"/>
    <lineage>
        <taxon>Bacteria</taxon>
        <taxon>Bacillati</taxon>
        <taxon>Actinomycetota</taxon>
        <taxon>Actinomycetes</taxon>
        <taxon>Micrococcales</taxon>
        <taxon>Dermacoccaceae</taxon>
        <taxon>Luteipulveratus</taxon>
    </lineage>
</organism>
<reference evidence="2 3" key="1">
    <citation type="submission" date="2023-03" db="EMBL/GenBank/DDBJ databases">
        <title>YIM 133296 draft genome.</title>
        <authorList>
            <person name="Xiong L."/>
        </authorList>
    </citation>
    <scope>NUCLEOTIDE SEQUENCE [LARGE SCALE GENOMIC DNA]</scope>
    <source>
        <strain evidence="2 3">YIM 133296</strain>
    </source>
</reference>
<evidence type="ECO:0000313" key="2">
    <source>
        <dbReference type="EMBL" id="MDF8262911.1"/>
    </source>
</evidence>
<feature type="compositionally biased region" description="Basic and acidic residues" evidence="1">
    <location>
        <begin position="53"/>
        <end position="62"/>
    </location>
</feature>
<gene>
    <name evidence="2" type="ORF">P4R38_01470</name>
</gene>
<protein>
    <submittedName>
        <fullName evidence="2">Uncharacterized protein</fullName>
    </submittedName>
</protein>
<accession>A0ABT6C2P0</accession>
<evidence type="ECO:0000256" key="1">
    <source>
        <dbReference type="SAM" id="MobiDB-lite"/>
    </source>
</evidence>
<name>A0ABT6C2P0_9MICO</name>